<dbReference type="Gene3D" id="2.60.40.1730">
    <property type="entry name" value="tricorn interacting facor f3 domain"/>
    <property type="match status" value="1"/>
</dbReference>
<organism evidence="2 3">
    <name type="scientific">Carpinus fangiana</name>
    <dbReference type="NCBI Taxonomy" id="176857"/>
    <lineage>
        <taxon>Eukaryota</taxon>
        <taxon>Viridiplantae</taxon>
        <taxon>Streptophyta</taxon>
        <taxon>Embryophyta</taxon>
        <taxon>Tracheophyta</taxon>
        <taxon>Spermatophyta</taxon>
        <taxon>Magnoliopsida</taxon>
        <taxon>eudicotyledons</taxon>
        <taxon>Gunneridae</taxon>
        <taxon>Pentapetalae</taxon>
        <taxon>rosids</taxon>
        <taxon>fabids</taxon>
        <taxon>Fagales</taxon>
        <taxon>Betulaceae</taxon>
        <taxon>Carpinus</taxon>
    </lineage>
</organism>
<dbReference type="GO" id="GO:0016020">
    <property type="term" value="C:membrane"/>
    <property type="evidence" value="ECO:0007669"/>
    <property type="project" value="TreeGrafter"/>
</dbReference>
<evidence type="ECO:0000313" key="2">
    <source>
        <dbReference type="EMBL" id="KAE8100063.1"/>
    </source>
</evidence>
<sequence>MEKFKGQPRLPKFAVPKRYDIRLKPDLSACNFAGFVSIDLDIVAGTNFIALNAAELSVASGSVSFTSRGFSKVLEPSRIDLVEDDEILVLEFAETLPIGIGVLTIGFEGALNDKMVGFYRR</sequence>
<dbReference type="GO" id="GO:0070006">
    <property type="term" value="F:metalloaminopeptidase activity"/>
    <property type="evidence" value="ECO:0007669"/>
    <property type="project" value="TreeGrafter"/>
</dbReference>
<dbReference type="EMBL" id="CM017327">
    <property type="protein sequence ID" value="KAE8100063.1"/>
    <property type="molecule type" value="Genomic_DNA"/>
</dbReference>
<dbReference type="Pfam" id="PF17900">
    <property type="entry name" value="Peptidase_M1_N"/>
    <property type="match status" value="1"/>
</dbReference>
<keyword evidence="3" id="KW-1185">Reference proteome</keyword>
<gene>
    <name evidence="2" type="ORF">FH972_017992</name>
</gene>
<evidence type="ECO:0000313" key="3">
    <source>
        <dbReference type="Proteomes" id="UP000327013"/>
    </source>
</evidence>
<dbReference type="AlphaFoldDB" id="A0A5N6RM01"/>
<dbReference type="GO" id="GO:0006508">
    <property type="term" value="P:proteolysis"/>
    <property type="evidence" value="ECO:0007669"/>
    <property type="project" value="TreeGrafter"/>
</dbReference>
<dbReference type="OrthoDB" id="10031169at2759"/>
<dbReference type="GO" id="GO:0043171">
    <property type="term" value="P:peptide catabolic process"/>
    <property type="evidence" value="ECO:0007669"/>
    <property type="project" value="TreeGrafter"/>
</dbReference>
<dbReference type="GO" id="GO:0005615">
    <property type="term" value="C:extracellular space"/>
    <property type="evidence" value="ECO:0007669"/>
    <property type="project" value="TreeGrafter"/>
</dbReference>
<dbReference type="GO" id="GO:0005737">
    <property type="term" value="C:cytoplasm"/>
    <property type="evidence" value="ECO:0007669"/>
    <property type="project" value="TreeGrafter"/>
</dbReference>
<dbReference type="Proteomes" id="UP000327013">
    <property type="component" value="Chromosome 7"/>
</dbReference>
<evidence type="ECO:0000259" key="1">
    <source>
        <dbReference type="Pfam" id="PF17900"/>
    </source>
</evidence>
<reference evidence="2 3" key="1">
    <citation type="submission" date="2019-06" db="EMBL/GenBank/DDBJ databases">
        <title>A chromosomal-level reference genome of Carpinus fangiana (Coryloideae, Betulaceae).</title>
        <authorList>
            <person name="Yang X."/>
            <person name="Wang Z."/>
            <person name="Zhang L."/>
            <person name="Hao G."/>
            <person name="Liu J."/>
            <person name="Yang Y."/>
        </authorList>
    </citation>
    <scope>NUCLEOTIDE SEQUENCE [LARGE SCALE GENOMIC DNA]</scope>
    <source>
        <strain evidence="2">Cfa_2016G</strain>
        <tissue evidence="2">Leaf</tissue>
    </source>
</reference>
<dbReference type="SUPFAM" id="SSF63737">
    <property type="entry name" value="Leukotriene A4 hydrolase N-terminal domain"/>
    <property type="match status" value="1"/>
</dbReference>
<dbReference type="GO" id="GO:0042277">
    <property type="term" value="F:peptide binding"/>
    <property type="evidence" value="ECO:0007669"/>
    <property type="project" value="TreeGrafter"/>
</dbReference>
<feature type="domain" description="Aminopeptidase N-like N-terminal" evidence="1">
    <location>
        <begin position="15"/>
        <end position="120"/>
    </location>
</feature>
<protein>
    <recommendedName>
        <fullName evidence="1">Aminopeptidase N-like N-terminal domain-containing protein</fullName>
    </recommendedName>
</protein>
<dbReference type="InterPro" id="IPR050344">
    <property type="entry name" value="Peptidase_M1_aminopeptidases"/>
</dbReference>
<accession>A0A5N6RM01</accession>
<dbReference type="PANTHER" id="PTHR11533:SF174">
    <property type="entry name" value="PUROMYCIN-SENSITIVE AMINOPEPTIDASE-RELATED"/>
    <property type="match status" value="1"/>
</dbReference>
<name>A0A5N6RM01_9ROSI</name>
<dbReference type="InterPro" id="IPR045357">
    <property type="entry name" value="Aminopeptidase_N-like_N"/>
</dbReference>
<proteinExistence type="predicted"/>
<dbReference type="PANTHER" id="PTHR11533">
    <property type="entry name" value="PROTEASE M1 ZINC METALLOPROTEASE"/>
    <property type="match status" value="1"/>
</dbReference>
<dbReference type="GO" id="GO:0008270">
    <property type="term" value="F:zinc ion binding"/>
    <property type="evidence" value="ECO:0007669"/>
    <property type="project" value="TreeGrafter"/>
</dbReference>
<dbReference type="InterPro" id="IPR042097">
    <property type="entry name" value="Aminopeptidase_N-like_N_sf"/>
</dbReference>